<feature type="domain" description="GP-PDE" evidence="1">
    <location>
        <begin position="8"/>
        <end position="243"/>
    </location>
</feature>
<dbReference type="InterPro" id="IPR030395">
    <property type="entry name" value="GP_PDE_dom"/>
</dbReference>
<dbReference type="GO" id="GO:0008889">
    <property type="term" value="F:glycerophosphodiester phosphodiesterase activity"/>
    <property type="evidence" value="ECO:0007669"/>
    <property type="project" value="UniProtKB-EC"/>
</dbReference>
<dbReference type="AlphaFoldDB" id="B8CXP7"/>
<dbReference type="GO" id="GO:0006629">
    <property type="term" value="P:lipid metabolic process"/>
    <property type="evidence" value="ECO:0007669"/>
    <property type="project" value="InterPro"/>
</dbReference>
<dbReference type="eggNOG" id="COG0584">
    <property type="taxonomic scope" value="Bacteria"/>
</dbReference>
<dbReference type="Pfam" id="PF03009">
    <property type="entry name" value="GDPD"/>
    <property type="match status" value="1"/>
</dbReference>
<dbReference type="RefSeq" id="WP_012636250.1">
    <property type="nucleotide sequence ID" value="NC_011899.1"/>
</dbReference>
<dbReference type="KEGG" id="hor:Hore_13160"/>
<sequence>MNVSKEHVNIIGHRGAAGLAPENTQISFEMASQSGIDGVEFDVQMTKDKKLVVIHDHDVKRITKEDGLVKDFTLTEIKKLDAGGYFSPEYKGQQILTLEETLDLVKDFNIINLEIKNGPVIYPEIEEKVIYVIKQFKLEDKIIISSFNHYTLNKIKQIEPDIKTGVLYMAGLYQPWEYINKIKAWSAHPYFAGVRPEIVRGCQKKGVNVIVFGVNDDHVIEKLIKMGVDGIITDFPDRAKDIRDKYLNL</sequence>
<evidence type="ECO:0000313" key="2">
    <source>
        <dbReference type="EMBL" id="ACL70066.1"/>
    </source>
</evidence>
<dbReference type="PANTHER" id="PTHR46211:SF1">
    <property type="entry name" value="GLYCEROPHOSPHODIESTER PHOSPHODIESTERASE, CYTOPLASMIC"/>
    <property type="match status" value="1"/>
</dbReference>
<proteinExistence type="predicted"/>
<protein>
    <submittedName>
        <fullName evidence="2">Glycerophosphodiester phosphodiesterase</fullName>
        <ecNumber evidence="2">3.1.4.46</ecNumber>
    </submittedName>
</protein>
<accession>B8CXP7</accession>
<evidence type="ECO:0000313" key="3">
    <source>
        <dbReference type="Proteomes" id="UP000000719"/>
    </source>
</evidence>
<dbReference type="STRING" id="373903.Hore_13160"/>
<evidence type="ECO:0000259" key="1">
    <source>
        <dbReference type="PROSITE" id="PS51704"/>
    </source>
</evidence>
<dbReference type="PROSITE" id="PS51704">
    <property type="entry name" value="GP_PDE"/>
    <property type="match status" value="1"/>
</dbReference>
<dbReference type="PANTHER" id="PTHR46211">
    <property type="entry name" value="GLYCEROPHOSPHORYL DIESTER PHOSPHODIESTERASE"/>
    <property type="match status" value="1"/>
</dbReference>
<keyword evidence="2" id="KW-0378">Hydrolase</keyword>
<gene>
    <name evidence="2" type="ordered locus">Hore_13160</name>
</gene>
<dbReference type="SUPFAM" id="SSF51695">
    <property type="entry name" value="PLC-like phosphodiesterases"/>
    <property type="match status" value="1"/>
</dbReference>
<dbReference type="EMBL" id="CP001098">
    <property type="protein sequence ID" value="ACL70066.1"/>
    <property type="molecule type" value="Genomic_DNA"/>
</dbReference>
<dbReference type="InterPro" id="IPR017946">
    <property type="entry name" value="PLC-like_Pdiesterase_TIM-brl"/>
</dbReference>
<organism evidence="2 3">
    <name type="scientific">Halothermothrix orenii (strain H 168 / OCM 544 / DSM 9562)</name>
    <dbReference type="NCBI Taxonomy" id="373903"/>
    <lineage>
        <taxon>Bacteria</taxon>
        <taxon>Bacillati</taxon>
        <taxon>Bacillota</taxon>
        <taxon>Clostridia</taxon>
        <taxon>Halanaerobiales</taxon>
        <taxon>Halothermotrichaceae</taxon>
        <taxon>Halothermothrix</taxon>
    </lineage>
</organism>
<name>B8CXP7_HALOH</name>
<dbReference type="Gene3D" id="3.20.20.190">
    <property type="entry name" value="Phosphatidylinositol (PI) phosphodiesterase"/>
    <property type="match status" value="1"/>
</dbReference>
<dbReference type="HOGENOM" id="CLU_030006_3_5_9"/>
<keyword evidence="3" id="KW-1185">Reference proteome</keyword>
<dbReference type="CDD" id="cd08563">
    <property type="entry name" value="GDPD_TtGDE_like"/>
    <property type="match status" value="1"/>
</dbReference>
<reference evidence="2 3" key="1">
    <citation type="journal article" date="2009" name="PLoS ONE">
        <title>Genome analysis of the anaerobic thermohalophilic bacterium Halothermothrix orenii.</title>
        <authorList>
            <person name="Mavromatis K."/>
            <person name="Ivanova N."/>
            <person name="Anderson I."/>
            <person name="Lykidis A."/>
            <person name="Hooper S.D."/>
            <person name="Sun H."/>
            <person name="Kunin V."/>
            <person name="Lapidus A."/>
            <person name="Hugenholtz P."/>
            <person name="Patel B."/>
            <person name="Kyrpides N.C."/>
        </authorList>
    </citation>
    <scope>NUCLEOTIDE SEQUENCE [LARGE SCALE GENOMIC DNA]</scope>
    <source>
        <strain evidence="3">H 168 / OCM 544 / DSM 9562</strain>
    </source>
</reference>
<dbReference type="OrthoDB" id="384721at2"/>
<dbReference type="Proteomes" id="UP000000719">
    <property type="component" value="Chromosome"/>
</dbReference>
<dbReference type="EC" id="3.1.4.46" evidence="2"/>